<dbReference type="GO" id="GO:0005634">
    <property type="term" value="C:nucleus"/>
    <property type="evidence" value="ECO:0007669"/>
    <property type="project" value="UniProtKB-SubCell"/>
</dbReference>
<dbReference type="Proteomes" id="UP001314205">
    <property type="component" value="Unassembled WGS sequence"/>
</dbReference>
<accession>A0AAV1K9J3</accession>
<gene>
    <name evidence="10" type="ORF">PARMNEM_LOCUS1661</name>
</gene>
<keyword evidence="3 6" id="KW-0238">DNA-binding</keyword>
<feature type="region of interest" description="Disordered" evidence="8">
    <location>
        <begin position="306"/>
        <end position="326"/>
    </location>
</feature>
<comment type="subcellular location">
    <subcellularLocation>
        <location evidence="1 6 7">Nucleus</location>
    </subcellularLocation>
</comment>
<evidence type="ECO:0000256" key="2">
    <source>
        <dbReference type="ARBA" id="ARBA00022473"/>
    </source>
</evidence>
<sequence length="326" mass="37574">MMTMDVGMYNNQQNGYSGEYYQQPYQAYENYHDGYYEPAPHYYDPTLPSQPLEHPAPVISTDAGLCYTNLDYGDLQQSYPVHALPPHPEPFKHRDDLPRHEDLHMHDHKLDNHYLETKYNMHFVDESMQFSHTTSPLPCGEFDPYQPKDEFGGLRESFPREGEMQHGLMTHQPHSSHTVPTYKWMQVKRNVPKPSAPKLMIPPTDFTSQGVLGSPQDGLRTPTGSQMLANPLLNLNNTGRTNFTNKQLTELEKEFHFNKYLTRARRIEIASALQLNETQVKIWFQNRRMKQKKRIKEGLIVAPEVTPSTASHSNPIGSCENSRESS</sequence>
<feature type="domain" description="Homeobox" evidence="9">
    <location>
        <begin position="234"/>
        <end position="294"/>
    </location>
</feature>
<evidence type="ECO:0000256" key="7">
    <source>
        <dbReference type="RuleBase" id="RU000682"/>
    </source>
</evidence>
<dbReference type="InterPro" id="IPR017970">
    <property type="entry name" value="Homeobox_CS"/>
</dbReference>
<keyword evidence="4 6" id="KW-0371">Homeobox</keyword>
<dbReference type="PANTHER" id="PTHR45946:SF4">
    <property type="entry name" value="HOMEOBOX PROTEIN ROUGH-RELATED"/>
    <property type="match status" value="1"/>
</dbReference>
<dbReference type="PROSITE" id="PS00027">
    <property type="entry name" value="HOMEOBOX_1"/>
    <property type="match status" value="1"/>
</dbReference>
<dbReference type="CDD" id="cd00086">
    <property type="entry name" value="homeodomain"/>
    <property type="match status" value="1"/>
</dbReference>
<evidence type="ECO:0000256" key="3">
    <source>
        <dbReference type="ARBA" id="ARBA00023125"/>
    </source>
</evidence>
<feature type="compositionally biased region" description="Polar residues" evidence="8">
    <location>
        <begin position="306"/>
        <end position="320"/>
    </location>
</feature>
<dbReference type="InterPro" id="IPR009057">
    <property type="entry name" value="Homeodomain-like_sf"/>
</dbReference>
<dbReference type="InterPro" id="IPR046327">
    <property type="entry name" value="HXA1/B1/D1"/>
</dbReference>
<dbReference type="PRINTS" id="PR00024">
    <property type="entry name" value="HOMEOBOX"/>
</dbReference>
<proteinExistence type="predicted"/>
<protein>
    <recommendedName>
        <fullName evidence="9">Homeobox domain-containing protein</fullName>
    </recommendedName>
</protein>
<evidence type="ECO:0000313" key="11">
    <source>
        <dbReference type="Proteomes" id="UP001314205"/>
    </source>
</evidence>
<reference evidence="10 11" key="1">
    <citation type="submission" date="2023-11" db="EMBL/GenBank/DDBJ databases">
        <authorList>
            <person name="Hedman E."/>
            <person name="Englund M."/>
            <person name="Stromberg M."/>
            <person name="Nyberg Akerstrom W."/>
            <person name="Nylinder S."/>
            <person name="Jareborg N."/>
            <person name="Kallberg Y."/>
            <person name="Kronander E."/>
        </authorList>
    </citation>
    <scope>NUCLEOTIDE SEQUENCE [LARGE SCALE GENOMIC DNA]</scope>
</reference>
<dbReference type="GO" id="GO:0000981">
    <property type="term" value="F:DNA-binding transcription factor activity, RNA polymerase II-specific"/>
    <property type="evidence" value="ECO:0007669"/>
    <property type="project" value="InterPro"/>
</dbReference>
<evidence type="ECO:0000313" key="10">
    <source>
        <dbReference type="EMBL" id="CAK1579763.1"/>
    </source>
</evidence>
<feature type="DNA-binding region" description="Homeobox" evidence="6">
    <location>
        <begin position="236"/>
        <end position="295"/>
    </location>
</feature>
<evidence type="ECO:0000256" key="8">
    <source>
        <dbReference type="SAM" id="MobiDB-lite"/>
    </source>
</evidence>
<organism evidence="10 11">
    <name type="scientific">Parnassius mnemosyne</name>
    <name type="common">clouded apollo</name>
    <dbReference type="NCBI Taxonomy" id="213953"/>
    <lineage>
        <taxon>Eukaryota</taxon>
        <taxon>Metazoa</taxon>
        <taxon>Ecdysozoa</taxon>
        <taxon>Arthropoda</taxon>
        <taxon>Hexapoda</taxon>
        <taxon>Insecta</taxon>
        <taxon>Pterygota</taxon>
        <taxon>Neoptera</taxon>
        <taxon>Endopterygota</taxon>
        <taxon>Lepidoptera</taxon>
        <taxon>Glossata</taxon>
        <taxon>Ditrysia</taxon>
        <taxon>Papilionoidea</taxon>
        <taxon>Papilionidae</taxon>
        <taxon>Parnassiinae</taxon>
        <taxon>Parnassini</taxon>
        <taxon>Parnassius</taxon>
        <taxon>Driopa</taxon>
    </lineage>
</organism>
<dbReference type="Gene3D" id="1.10.10.60">
    <property type="entry name" value="Homeodomain-like"/>
    <property type="match status" value="1"/>
</dbReference>
<keyword evidence="11" id="KW-1185">Reference proteome</keyword>
<dbReference type="FunFam" id="1.10.10.60:FF:000113">
    <property type="entry name" value="homeobox protein Hox-B1"/>
    <property type="match status" value="1"/>
</dbReference>
<dbReference type="InterPro" id="IPR020479">
    <property type="entry name" value="HD_metazoa"/>
</dbReference>
<dbReference type="PANTHER" id="PTHR45946">
    <property type="entry name" value="HOMEOBOX PROTEIN ROUGH-RELATED"/>
    <property type="match status" value="1"/>
</dbReference>
<evidence type="ECO:0000256" key="1">
    <source>
        <dbReference type="ARBA" id="ARBA00004123"/>
    </source>
</evidence>
<dbReference type="Pfam" id="PF00046">
    <property type="entry name" value="Homeodomain"/>
    <property type="match status" value="1"/>
</dbReference>
<evidence type="ECO:0000256" key="6">
    <source>
        <dbReference type="PROSITE-ProRule" id="PRU00108"/>
    </source>
</evidence>
<dbReference type="GO" id="GO:0000978">
    <property type="term" value="F:RNA polymerase II cis-regulatory region sequence-specific DNA binding"/>
    <property type="evidence" value="ECO:0007669"/>
    <property type="project" value="TreeGrafter"/>
</dbReference>
<name>A0AAV1K9J3_9NEOP</name>
<dbReference type="InterPro" id="IPR001356">
    <property type="entry name" value="HD"/>
</dbReference>
<dbReference type="AlphaFoldDB" id="A0AAV1K9J3"/>
<keyword evidence="2" id="KW-0217">Developmental protein</keyword>
<evidence type="ECO:0000256" key="5">
    <source>
        <dbReference type="ARBA" id="ARBA00023242"/>
    </source>
</evidence>
<dbReference type="SMART" id="SM00389">
    <property type="entry name" value="HOX"/>
    <property type="match status" value="1"/>
</dbReference>
<dbReference type="EMBL" id="CAVLGL010000002">
    <property type="protein sequence ID" value="CAK1579763.1"/>
    <property type="molecule type" value="Genomic_DNA"/>
</dbReference>
<evidence type="ECO:0000259" key="9">
    <source>
        <dbReference type="PROSITE" id="PS50071"/>
    </source>
</evidence>
<dbReference type="PROSITE" id="PS50071">
    <property type="entry name" value="HOMEOBOX_2"/>
    <property type="match status" value="1"/>
</dbReference>
<evidence type="ECO:0000256" key="4">
    <source>
        <dbReference type="ARBA" id="ARBA00023155"/>
    </source>
</evidence>
<dbReference type="SUPFAM" id="SSF46689">
    <property type="entry name" value="Homeodomain-like"/>
    <property type="match status" value="1"/>
</dbReference>
<comment type="caution">
    <text evidence="10">The sequence shown here is derived from an EMBL/GenBank/DDBJ whole genome shotgun (WGS) entry which is preliminary data.</text>
</comment>
<keyword evidence="5 6" id="KW-0539">Nucleus</keyword>